<dbReference type="Proteomes" id="UP001396334">
    <property type="component" value="Unassembled WGS sequence"/>
</dbReference>
<proteinExistence type="predicted"/>
<protein>
    <submittedName>
        <fullName evidence="1">Uncharacterized protein</fullName>
    </submittedName>
</protein>
<comment type="caution">
    <text evidence="1">The sequence shown here is derived from an EMBL/GenBank/DDBJ whole genome shotgun (WGS) entry which is preliminary data.</text>
</comment>
<reference evidence="1 3" key="1">
    <citation type="journal article" date="2024" name="G3 (Bethesda)">
        <title>Genome assembly of Hibiscus sabdariffa L. provides insights into metabolisms of medicinal natural products.</title>
        <authorList>
            <person name="Kim T."/>
        </authorList>
    </citation>
    <scope>NUCLEOTIDE SEQUENCE [LARGE SCALE GENOMIC DNA]</scope>
    <source>
        <strain evidence="1">TK-2024</strain>
        <tissue evidence="1">Old leaves</tissue>
    </source>
</reference>
<sequence>MDVSSSAMDARPRESGSISLVLGAERLWHNIHTMKPTTFVLDEAVANSDNLTANHNRPRIAAASLHGECFATEVVPVSATNVSRSNGSSEALGLRKAPQKVRMCRLGCV</sequence>
<organism evidence="1 3">
    <name type="scientific">Hibiscus sabdariffa</name>
    <name type="common">roselle</name>
    <dbReference type="NCBI Taxonomy" id="183260"/>
    <lineage>
        <taxon>Eukaryota</taxon>
        <taxon>Viridiplantae</taxon>
        <taxon>Streptophyta</taxon>
        <taxon>Embryophyta</taxon>
        <taxon>Tracheophyta</taxon>
        <taxon>Spermatophyta</taxon>
        <taxon>Magnoliopsida</taxon>
        <taxon>eudicotyledons</taxon>
        <taxon>Gunneridae</taxon>
        <taxon>Pentapetalae</taxon>
        <taxon>rosids</taxon>
        <taxon>malvids</taxon>
        <taxon>Malvales</taxon>
        <taxon>Malvaceae</taxon>
        <taxon>Malvoideae</taxon>
        <taxon>Hibiscus</taxon>
    </lineage>
</organism>
<keyword evidence="3" id="KW-1185">Reference proteome</keyword>
<evidence type="ECO:0000313" key="2">
    <source>
        <dbReference type="EMBL" id="KAK8992118.1"/>
    </source>
</evidence>
<gene>
    <name evidence="2" type="ORF">V6N11_045010</name>
    <name evidence="1" type="ORF">V6N11_059470</name>
</gene>
<name>A0ABR1ZTW1_9ROSI</name>
<evidence type="ECO:0000313" key="3">
    <source>
        <dbReference type="Proteomes" id="UP001396334"/>
    </source>
</evidence>
<dbReference type="EMBL" id="JBBPBN010000600">
    <property type="protein sequence ID" value="KAK8484152.1"/>
    <property type="molecule type" value="Genomic_DNA"/>
</dbReference>
<dbReference type="EMBL" id="JBBPBN010000051">
    <property type="protein sequence ID" value="KAK8992118.1"/>
    <property type="molecule type" value="Genomic_DNA"/>
</dbReference>
<accession>A0ABR1ZTW1</accession>
<evidence type="ECO:0000313" key="1">
    <source>
        <dbReference type="EMBL" id="KAK8484152.1"/>
    </source>
</evidence>